<dbReference type="GO" id="GO:0050897">
    <property type="term" value="F:cobalt ion binding"/>
    <property type="evidence" value="ECO:0007669"/>
    <property type="project" value="TreeGrafter"/>
</dbReference>
<evidence type="ECO:0000256" key="4">
    <source>
        <dbReference type="ARBA" id="ARBA00022475"/>
    </source>
</evidence>
<dbReference type="GO" id="GO:0015087">
    <property type="term" value="F:cobalt ion transmembrane transporter activity"/>
    <property type="evidence" value="ECO:0007669"/>
    <property type="project" value="TreeGrafter"/>
</dbReference>
<dbReference type="EMBL" id="KZ805467">
    <property type="protein sequence ID" value="PVH96340.1"/>
    <property type="molecule type" value="Genomic_DNA"/>
</dbReference>
<name>A0A2V1DDZ0_9PLEO</name>
<keyword evidence="3" id="KW-0813">Transport</keyword>
<protein>
    <recommendedName>
        <fullName evidence="12">Cora-domain-containing protein</fullName>
    </recommendedName>
</protein>
<feature type="compositionally biased region" description="Polar residues" evidence="8">
    <location>
        <begin position="15"/>
        <end position="30"/>
    </location>
</feature>
<evidence type="ECO:0000256" key="5">
    <source>
        <dbReference type="ARBA" id="ARBA00022692"/>
    </source>
</evidence>
<feature type="transmembrane region" description="Helical" evidence="9">
    <location>
        <begin position="560"/>
        <end position="582"/>
    </location>
</feature>
<dbReference type="GO" id="GO:0005886">
    <property type="term" value="C:plasma membrane"/>
    <property type="evidence" value="ECO:0007669"/>
    <property type="project" value="UniProtKB-SubCell"/>
</dbReference>
<dbReference type="GO" id="GO:0000287">
    <property type="term" value="F:magnesium ion binding"/>
    <property type="evidence" value="ECO:0007669"/>
    <property type="project" value="TreeGrafter"/>
</dbReference>
<evidence type="ECO:0008006" key="12">
    <source>
        <dbReference type="Google" id="ProtNLM"/>
    </source>
</evidence>
<reference evidence="10 11" key="1">
    <citation type="journal article" date="2018" name="Sci. Rep.">
        <title>Comparative genomics provides insights into the lifestyle and reveals functional heterogeneity of dark septate endophytic fungi.</title>
        <authorList>
            <person name="Knapp D.G."/>
            <person name="Nemeth J.B."/>
            <person name="Barry K."/>
            <person name="Hainaut M."/>
            <person name="Henrissat B."/>
            <person name="Johnson J."/>
            <person name="Kuo A."/>
            <person name="Lim J.H.P."/>
            <person name="Lipzen A."/>
            <person name="Nolan M."/>
            <person name="Ohm R.A."/>
            <person name="Tamas L."/>
            <person name="Grigoriev I.V."/>
            <person name="Spatafora J.W."/>
            <person name="Nagy L.G."/>
            <person name="Kovacs G.M."/>
        </authorList>
    </citation>
    <scope>NUCLEOTIDE SEQUENCE [LARGE SCALE GENOMIC DNA]</scope>
    <source>
        <strain evidence="10 11">DSE2036</strain>
    </source>
</reference>
<organism evidence="10 11">
    <name type="scientific">Periconia macrospinosa</name>
    <dbReference type="NCBI Taxonomy" id="97972"/>
    <lineage>
        <taxon>Eukaryota</taxon>
        <taxon>Fungi</taxon>
        <taxon>Dikarya</taxon>
        <taxon>Ascomycota</taxon>
        <taxon>Pezizomycotina</taxon>
        <taxon>Dothideomycetes</taxon>
        <taxon>Pleosporomycetidae</taxon>
        <taxon>Pleosporales</taxon>
        <taxon>Massarineae</taxon>
        <taxon>Periconiaceae</taxon>
        <taxon>Periconia</taxon>
    </lineage>
</organism>
<keyword evidence="11" id="KW-1185">Reference proteome</keyword>
<dbReference type="SUPFAM" id="SSF144083">
    <property type="entry name" value="Magnesium transport protein CorA, transmembrane region"/>
    <property type="match status" value="1"/>
</dbReference>
<feature type="region of interest" description="Disordered" evidence="8">
    <location>
        <begin position="1"/>
        <end position="116"/>
    </location>
</feature>
<evidence type="ECO:0000256" key="7">
    <source>
        <dbReference type="ARBA" id="ARBA00023136"/>
    </source>
</evidence>
<dbReference type="OrthoDB" id="165352at2759"/>
<dbReference type="PANTHER" id="PTHR46494:SF1">
    <property type="entry name" value="CORA FAMILY METAL ION TRANSPORTER (EUROFUNG)"/>
    <property type="match status" value="1"/>
</dbReference>
<dbReference type="Proteomes" id="UP000244855">
    <property type="component" value="Unassembled WGS sequence"/>
</dbReference>
<dbReference type="PANTHER" id="PTHR46494">
    <property type="entry name" value="CORA FAMILY METAL ION TRANSPORTER (EUROFUNG)"/>
    <property type="match status" value="1"/>
</dbReference>
<comment type="subcellular location">
    <subcellularLocation>
        <location evidence="1">Cell membrane</location>
        <topology evidence="1">Multi-pass membrane protein</topology>
    </subcellularLocation>
</comment>
<gene>
    <name evidence="10" type="ORF">DM02DRAFT_535547</name>
</gene>
<dbReference type="InterPro" id="IPR045863">
    <property type="entry name" value="CorA_TM1_TM2"/>
</dbReference>
<feature type="transmembrane region" description="Helical" evidence="9">
    <location>
        <begin position="525"/>
        <end position="544"/>
    </location>
</feature>
<feature type="region of interest" description="Disordered" evidence="8">
    <location>
        <begin position="220"/>
        <end position="244"/>
    </location>
</feature>
<dbReference type="STRING" id="97972.A0A2V1DDZ0"/>
<feature type="compositionally biased region" description="Low complexity" evidence="8">
    <location>
        <begin position="43"/>
        <end position="55"/>
    </location>
</feature>
<dbReference type="SUPFAM" id="SSF143865">
    <property type="entry name" value="CorA soluble domain-like"/>
    <property type="match status" value="1"/>
</dbReference>
<evidence type="ECO:0000256" key="8">
    <source>
        <dbReference type="SAM" id="MobiDB-lite"/>
    </source>
</evidence>
<proteinExistence type="inferred from homology"/>
<evidence type="ECO:0000256" key="3">
    <source>
        <dbReference type="ARBA" id="ARBA00022448"/>
    </source>
</evidence>
<keyword evidence="4" id="KW-1003">Cell membrane</keyword>
<dbReference type="InterPro" id="IPR002523">
    <property type="entry name" value="MgTranspt_CorA/ZnTranspt_ZntB"/>
</dbReference>
<evidence type="ECO:0000256" key="6">
    <source>
        <dbReference type="ARBA" id="ARBA00022989"/>
    </source>
</evidence>
<dbReference type="Gene3D" id="3.30.460.20">
    <property type="entry name" value="CorA soluble domain-like"/>
    <property type="match status" value="1"/>
</dbReference>
<accession>A0A2V1DDZ0</accession>
<feature type="compositionally biased region" description="Basic and acidic residues" evidence="8">
    <location>
        <begin position="87"/>
        <end position="97"/>
    </location>
</feature>
<evidence type="ECO:0000256" key="9">
    <source>
        <dbReference type="SAM" id="Phobius"/>
    </source>
</evidence>
<comment type="similarity">
    <text evidence="2">Belongs to the CorA metal ion transporter (MIT) (TC 1.A.35) family.</text>
</comment>
<keyword evidence="6 9" id="KW-1133">Transmembrane helix</keyword>
<dbReference type="Pfam" id="PF01544">
    <property type="entry name" value="CorA"/>
    <property type="match status" value="1"/>
</dbReference>
<dbReference type="AlphaFoldDB" id="A0A2V1DDZ0"/>
<feature type="compositionally biased region" description="Polar residues" evidence="8">
    <location>
        <begin position="63"/>
        <end position="72"/>
    </location>
</feature>
<sequence length="642" mass="72066">MASPTSHRIVDFATPDNSDSPTVHAQLQVDTDSRLDSQRNGPRARSGSTRSTAASHLEGNEILSPTLSATSSLRRRPTRSNTVHHYQAPDRHSRITFEEPGAEPGVDPSKDADPPQYVSLHEECQITVVDFSEHEVDKTYLENGDLEEFLAKPKAEWVQCRWINVNGLSWDVIKILGSHKRLHRLAIEDLMNTNSRTKADWYSDQVFLLLTLSKLVRVEDDDSDSDSDDEPSQPSKSRNRKNSPTFADRIKGLWGDASNERELNRVHHALDYQEKGYGQDDPNQLRKPSPTQASKIRTLQRFRGGPNLDRTLYMEENSTLASRKLAVSVEQVCVFLCADNTIISFFEHSAPDVEAPILKRLNTKDTILRRSGDSSMIAQAIIDAIIDLAIPVVAAYEDAMGQLELDVLRDPDMSHSVKLYILTQETAILRNTITPIISLINALREHKPAGPTELNITPGASSYFHTRKSISSITISPLAHTYLGDVEDHCITIISSLEGMRRACDNLIDLIFNMMGAYQNQSMKLLTCVTIFFLPLTFLVGYFGQNFEQFPAVKLHSDAYFWWIAAPISFVTMLVLSANWIIRWVKKARSQWNVRKARKGVSSGMALAMGLQNQHSGNMGGGRKRQLKKRNTMYSKGNIGSF</sequence>
<dbReference type="Gene3D" id="1.20.58.340">
    <property type="entry name" value="Magnesium transport protein CorA, transmembrane region"/>
    <property type="match status" value="2"/>
</dbReference>
<dbReference type="GO" id="GO:0015095">
    <property type="term" value="F:magnesium ion transmembrane transporter activity"/>
    <property type="evidence" value="ECO:0007669"/>
    <property type="project" value="TreeGrafter"/>
</dbReference>
<evidence type="ECO:0000256" key="1">
    <source>
        <dbReference type="ARBA" id="ARBA00004651"/>
    </source>
</evidence>
<feature type="compositionally biased region" description="Acidic residues" evidence="8">
    <location>
        <begin position="220"/>
        <end position="231"/>
    </location>
</feature>
<evidence type="ECO:0000313" key="11">
    <source>
        <dbReference type="Proteomes" id="UP000244855"/>
    </source>
</evidence>
<evidence type="ECO:0000313" key="10">
    <source>
        <dbReference type="EMBL" id="PVH96340.1"/>
    </source>
</evidence>
<keyword evidence="7 9" id="KW-0472">Membrane</keyword>
<evidence type="ECO:0000256" key="2">
    <source>
        <dbReference type="ARBA" id="ARBA00009765"/>
    </source>
</evidence>
<dbReference type="InterPro" id="IPR045861">
    <property type="entry name" value="CorA_cytoplasmic_dom"/>
</dbReference>
<keyword evidence="5 9" id="KW-0812">Transmembrane</keyword>